<accession>A0A841KD57</accession>
<dbReference type="PANTHER" id="PTHR33164:SF89">
    <property type="entry name" value="MARR FAMILY REGULATORY PROTEIN"/>
    <property type="match status" value="1"/>
</dbReference>
<gene>
    <name evidence="2" type="ORF">HNQ73_000817</name>
</gene>
<evidence type="ECO:0000313" key="2">
    <source>
        <dbReference type="EMBL" id="MBB6167199.1"/>
    </source>
</evidence>
<dbReference type="InterPro" id="IPR036390">
    <property type="entry name" value="WH_DNA-bd_sf"/>
</dbReference>
<dbReference type="SUPFAM" id="SSF46785">
    <property type="entry name" value="Winged helix' DNA-binding domain"/>
    <property type="match status" value="1"/>
</dbReference>
<dbReference type="SMART" id="SM00347">
    <property type="entry name" value="HTH_MARR"/>
    <property type="match status" value="1"/>
</dbReference>
<proteinExistence type="predicted"/>
<dbReference type="GO" id="GO:0006950">
    <property type="term" value="P:response to stress"/>
    <property type="evidence" value="ECO:0007669"/>
    <property type="project" value="TreeGrafter"/>
</dbReference>
<dbReference type="GO" id="GO:0003700">
    <property type="term" value="F:DNA-binding transcription factor activity"/>
    <property type="evidence" value="ECO:0007669"/>
    <property type="project" value="InterPro"/>
</dbReference>
<feature type="domain" description="HTH marR-type" evidence="1">
    <location>
        <begin position="1"/>
        <end position="120"/>
    </location>
</feature>
<keyword evidence="2" id="KW-0238">DNA-binding</keyword>
<dbReference type="Gene3D" id="1.10.10.10">
    <property type="entry name" value="Winged helix-like DNA-binding domain superfamily/Winged helix DNA-binding domain"/>
    <property type="match status" value="1"/>
</dbReference>
<dbReference type="AlphaFoldDB" id="A0A841KD57"/>
<dbReference type="GO" id="GO:0003677">
    <property type="term" value="F:DNA binding"/>
    <property type="evidence" value="ECO:0007669"/>
    <property type="project" value="UniProtKB-KW"/>
</dbReference>
<dbReference type="PROSITE" id="PS50995">
    <property type="entry name" value="HTH_MARR_2"/>
    <property type="match status" value="1"/>
</dbReference>
<evidence type="ECO:0000313" key="3">
    <source>
        <dbReference type="Proteomes" id="UP000588017"/>
    </source>
</evidence>
<keyword evidence="3" id="KW-1185">Reference proteome</keyword>
<dbReference type="InterPro" id="IPR036388">
    <property type="entry name" value="WH-like_DNA-bd_sf"/>
</dbReference>
<protein>
    <submittedName>
        <fullName evidence="2">DNA-binding MarR family transcriptional regulator</fullName>
    </submittedName>
</protein>
<dbReference type="InterPro" id="IPR000835">
    <property type="entry name" value="HTH_MarR-typ"/>
</dbReference>
<name>A0A841KD57_9HYPH</name>
<dbReference type="RefSeq" id="WP_183332539.1">
    <property type="nucleotide sequence ID" value="NZ_BMHX01000002.1"/>
</dbReference>
<dbReference type="Pfam" id="PF01047">
    <property type="entry name" value="MarR"/>
    <property type="match status" value="1"/>
</dbReference>
<dbReference type="PANTHER" id="PTHR33164">
    <property type="entry name" value="TRANSCRIPTIONAL REGULATOR, MARR FAMILY"/>
    <property type="match status" value="1"/>
</dbReference>
<comment type="caution">
    <text evidence="2">The sequence shown here is derived from an EMBL/GenBank/DDBJ whole genome shotgun (WGS) entry which is preliminary data.</text>
</comment>
<sequence length="120" mass="13500">MPVELRPLQALTLWHRVTLDLVREDGQDRAFDLSARQLAILLTIYLEPPPHTVRGLASKLRVTKPVITRALDTMGRLDLVARRRDDADRRNVVIQRTVKGALAVERLGDLIVAHASALPR</sequence>
<organism evidence="2 3">
    <name type="scientific">Chelatococcus composti</name>
    <dbReference type="NCBI Taxonomy" id="1743235"/>
    <lineage>
        <taxon>Bacteria</taxon>
        <taxon>Pseudomonadati</taxon>
        <taxon>Pseudomonadota</taxon>
        <taxon>Alphaproteobacteria</taxon>
        <taxon>Hyphomicrobiales</taxon>
        <taxon>Chelatococcaceae</taxon>
        <taxon>Chelatococcus</taxon>
    </lineage>
</organism>
<dbReference type="InterPro" id="IPR039422">
    <property type="entry name" value="MarR/SlyA-like"/>
</dbReference>
<dbReference type="Proteomes" id="UP000588017">
    <property type="component" value="Unassembled WGS sequence"/>
</dbReference>
<evidence type="ECO:0000259" key="1">
    <source>
        <dbReference type="PROSITE" id="PS50995"/>
    </source>
</evidence>
<reference evidence="2 3" key="1">
    <citation type="submission" date="2020-08" db="EMBL/GenBank/DDBJ databases">
        <title>Genomic Encyclopedia of Type Strains, Phase IV (KMG-IV): sequencing the most valuable type-strain genomes for metagenomic binning, comparative biology and taxonomic classification.</title>
        <authorList>
            <person name="Goeker M."/>
        </authorList>
    </citation>
    <scope>NUCLEOTIDE SEQUENCE [LARGE SCALE GENOMIC DNA]</scope>
    <source>
        <strain evidence="2 3">DSM 101465</strain>
    </source>
</reference>
<dbReference type="EMBL" id="JACHEH010000002">
    <property type="protein sequence ID" value="MBB6167199.1"/>
    <property type="molecule type" value="Genomic_DNA"/>
</dbReference>